<evidence type="ECO:0000313" key="3">
    <source>
        <dbReference type="EMBL" id="KAF6063629.1"/>
    </source>
</evidence>
<feature type="region of interest" description="Disordered" evidence="2">
    <location>
        <begin position="106"/>
        <end position="128"/>
    </location>
</feature>
<name>A0A8H6BSZ9_CANAX</name>
<gene>
    <name evidence="3" type="ORF">FOB64_005261</name>
</gene>
<comment type="caution">
    <text evidence="3">The sequence shown here is derived from an EMBL/GenBank/DDBJ whole genome shotgun (WGS) entry which is preliminary data.</text>
</comment>
<reference evidence="3 4" key="1">
    <citation type="submission" date="2020-03" db="EMBL/GenBank/DDBJ databases">
        <title>FDA dAtabase for Regulatory Grade micrObial Sequences (FDA-ARGOS): Supporting development and validation of Infectious Disease Dx tests.</title>
        <authorList>
            <person name="Campos J."/>
            <person name="Goldberg B."/>
            <person name="Tallon L."/>
            <person name="Sadzewicz L."/>
            <person name="Vavikolanu K."/>
            <person name="Mehta A."/>
            <person name="Aluvathingal J."/>
            <person name="Nadendla S."/>
            <person name="Nandy P."/>
            <person name="Geyer C."/>
            <person name="Yan Y."/>
            <person name="Sichtig H."/>
        </authorList>
    </citation>
    <scope>NUCLEOTIDE SEQUENCE [LARGE SCALE GENOMIC DNA]</scope>
    <source>
        <strain evidence="3 4">FDAARGOS_656</strain>
    </source>
</reference>
<proteinExistence type="predicted"/>
<evidence type="ECO:0000256" key="1">
    <source>
        <dbReference type="SAM" id="Coils"/>
    </source>
</evidence>
<dbReference type="EMBL" id="JABWAD010000060">
    <property type="protein sequence ID" value="KAF6063629.1"/>
    <property type="molecule type" value="Genomic_DNA"/>
</dbReference>
<evidence type="ECO:0000256" key="2">
    <source>
        <dbReference type="SAM" id="MobiDB-lite"/>
    </source>
</evidence>
<dbReference type="Proteomes" id="UP000536275">
    <property type="component" value="Unassembled WGS sequence"/>
</dbReference>
<keyword evidence="1" id="KW-0175">Coiled coil</keyword>
<evidence type="ECO:0000313" key="4">
    <source>
        <dbReference type="Proteomes" id="UP000536275"/>
    </source>
</evidence>
<sequence length="259" mass="30311">MVTINYEPLEHLPHIDENISPEERSHVEQLIRLELANQFNNNIQHITHNDENMANPNIIVEQQQQQEQQQSLVPTPMHPLVDQLLPLNPNIQPTSIMQLTQERFEEEFGDDDDDDDGDDKHLPPGIDLTKYTQFNITSPLDEEGNQSILDDNNNQQINYTNLYTTLGHSALQHRNLELLIRNQTDLNQLQQQDLARLDELNTELTKNINNKRSMVDELKTNRKRRQLNELKPLQEEYEERWKQSINTAIESSINSINQK</sequence>
<organism evidence="3 4">
    <name type="scientific">Candida albicans</name>
    <name type="common">Yeast</name>
    <dbReference type="NCBI Taxonomy" id="5476"/>
    <lineage>
        <taxon>Eukaryota</taxon>
        <taxon>Fungi</taxon>
        <taxon>Dikarya</taxon>
        <taxon>Ascomycota</taxon>
        <taxon>Saccharomycotina</taxon>
        <taxon>Pichiomycetes</taxon>
        <taxon>Debaryomycetaceae</taxon>
        <taxon>Candida/Lodderomyces clade</taxon>
        <taxon>Candida</taxon>
    </lineage>
</organism>
<feature type="coiled-coil region" evidence="1">
    <location>
        <begin position="187"/>
        <end position="221"/>
    </location>
</feature>
<accession>A0A8H6BSZ9</accession>
<protein>
    <submittedName>
        <fullName evidence="3">Uncharacterized protein</fullName>
    </submittedName>
</protein>
<dbReference type="AlphaFoldDB" id="A0A8H6BSZ9"/>
<feature type="compositionally biased region" description="Acidic residues" evidence="2">
    <location>
        <begin position="106"/>
        <end position="117"/>
    </location>
</feature>